<dbReference type="RefSeq" id="WP_007148241.1">
    <property type="nucleotide sequence ID" value="NZ_AKCI01000001.1"/>
</dbReference>
<dbReference type="HOGENOM" id="CLU_024911_0_0_11"/>
<dbReference type="InterPro" id="IPR007168">
    <property type="entry name" value="Phageshock_PspC_N"/>
</dbReference>
<dbReference type="InterPro" id="IPR036259">
    <property type="entry name" value="MFS_trans_sf"/>
</dbReference>
<sequence length="468" mass="50401">MSATHPYGSGPEQPQGGPQQPGNAQGQPDPPVGNSFFRWIRSLNMYRSSNRWIGGVSGAIAGKLGWDPVIIRILFFAFCIAGGSGVFVYAILWIFLPDSRNNEILAEEALFRGHTSRAFWAALVAILLGGGLNILTPFIGWIGVAVLCCLIVMVSLSGKEGRDSFKDRFAQPDRQGQPRGRESAYTPYTQNDTAYHTYPYQSNPNYYQGAYPMNNRYTEPSRPYAAWRRKTAGPVVVSIVLGLLIIAFGVYSGIVYYQGLDFFSALRLGIIFCTAAVLVLGAVIIVLGIRGRKAGGLMPISIICAVIMLSILGTFNSTADIHSSLVHPVQITLSTRTLGPDSYDNLVQHGLKTSSSNVTVDLRDWASARQTACPTGTLNVEAYFSNINIRVPDGCAVQYQGKHAVAGSVEGSGLPRGTTLGKDKTLTVNASAVFSGVTASPSPRSRLSGISNQTSNDDSDNGNNEDWD</sequence>
<organism evidence="4 5">
    <name type="scientific">Scardovia wiggsiae F0424</name>
    <dbReference type="NCBI Taxonomy" id="857290"/>
    <lineage>
        <taxon>Bacteria</taxon>
        <taxon>Bacillati</taxon>
        <taxon>Actinomycetota</taxon>
        <taxon>Actinomycetes</taxon>
        <taxon>Bifidobacteriales</taxon>
        <taxon>Bifidobacteriaceae</taxon>
        <taxon>Scardovia</taxon>
    </lineage>
</organism>
<evidence type="ECO:0000313" key="4">
    <source>
        <dbReference type="EMBL" id="EJD64683.1"/>
    </source>
</evidence>
<evidence type="ECO:0000256" key="2">
    <source>
        <dbReference type="SAM" id="Phobius"/>
    </source>
</evidence>
<proteinExistence type="predicted"/>
<dbReference type="STRING" id="857290.HMPREF9156_01178"/>
<keyword evidence="2" id="KW-1133">Transmembrane helix</keyword>
<name>J0DEH0_9BIFI</name>
<dbReference type="AlphaFoldDB" id="J0DEH0"/>
<evidence type="ECO:0000313" key="5">
    <source>
        <dbReference type="Proteomes" id="UP000006415"/>
    </source>
</evidence>
<feature type="compositionally biased region" description="Low complexity" evidence="1">
    <location>
        <begin position="1"/>
        <end position="27"/>
    </location>
</feature>
<feature type="transmembrane region" description="Helical" evidence="2">
    <location>
        <begin position="235"/>
        <end position="257"/>
    </location>
</feature>
<dbReference type="eggNOG" id="COG1983">
    <property type="taxonomic scope" value="Bacteria"/>
</dbReference>
<feature type="region of interest" description="Disordered" evidence="1">
    <location>
        <begin position="165"/>
        <end position="187"/>
    </location>
</feature>
<feature type="compositionally biased region" description="Polar residues" evidence="1">
    <location>
        <begin position="436"/>
        <end position="450"/>
    </location>
</feature>
<gene>
    <name evidence="4" type="ORF">HMPREF9156_01178</name>
</gene>
<feature type="transmembrane region" description="Helical" evidence="2">
    <location>
        <begin position="269"/>
        <end position="289"/>
    </location>
</feature>
<feature type="region of interest" description="Disordered" evidence="1">
    <location>
        <begin position="1"/>
        <end position="28"/>
    </location>
</feature>
<feature type="transmembrane region" description="Helical" evidence="2">
    <location>
        <begin position="73"/>
        <end position="96"/>
    </location>
</feature>
<accession>J0DEH0</accession>
<dbReference type="Pfam" id="PF04024">
    <property type="entry name" value="PspC"/>
    <property type="match status" value="1"/>
</dbReference>
<reference evidence="4 5" key="1">
    <citation type="submission" date="2012-01" db="EMBL/GenBank/DDBJ databases">
        <title>The Genome Sequence of Scardovia wiggsiae F0424.</title>
        <authorList>
            <consortium name="The Broad Institute Genome Sequencing Platform"/>
            <person name="Earl A."/>
            <person name="Ward D."/>
            <person name="Feldgarden M."/>
            <person name="Gevers D."/>
            <person name="Izard J."/>
            <person name="Ganesan A."/>
            <person name="Baranova O.V."/>
            <person name="Blanton J.M."/>
            <person name="Tanner A.C."/>
            <person name="Mathney J."/>
            <person name="Dewhirst F.E."/>
            <person name="Young S.K."/>
            <person name="Zeng Q."/>
            <person name="Gargeya S."/>
            <person name="Fitzgerald M."/>
            <person name="Haas B."/>
            <person name="Abouelleil A."/>
            <person name="Alvarado L."/>
            <person name="Arachchi H.M."/>
            <person name="Berlin A."/>
            <person name="Chapman S.B."/>
            <person name="Gearin G."/>
            <person name="Goldberg J."/>
            <person name="Griggs A."/>
            <person name="Gujja S."/>
            <person name="Hansen M."/>
            <person name="Heiman D."/>
            <person name="Howarth C."/>
            <person name="Larimer J."/>
            <person name="Lui A."/>
            <person name="MacDonald P.J.P."/>
            <person name="McCowen C."/>
            <person name="Montmayeur A."/>
            <person name="Murphy C."/>
            <person name="Neiman D."/>
            <person name="Pearson M."/>
            <person name="Priest M."/>
            <person name="Roberts A."/>
            <person name="Saif S."/>
            <person name="Shea T."/>
            <person name="Sisk P."/>
            <person name="Stolte C."/>
            <person name="Sykes S."/>
            <person name="Wortman J."/>
            <person name="Nusbaum C."/>
            <person name="Birren B."/>
        </authorList>
    </citation>
    <scope>NUCLEOTIDE SEQUENCE [LARGE SCALE GENOMIC DNA]</scope>
    <source>
        <strain evidence="4 5">F0424</strain>
    </source>
</reference>
<feature type="region of interest" description="Disordered" evidence="1">
    <location>
        <begin position="436"/>
        <end position="468"/>
    </location>
</feature>
<evidence type="ECO:0000256" key="1">
    <source>
        <dbReference type="SAM" id="MobiDB-lite"/>
    </source>
</evidence>
<dbReference type="OrthoDB" id="7359894at2"/>
<feature type="compositionally biased region" description="Acidic residues" evidence="1">
    <location>
        <begin position="457"/>
        <end position="468"/>
    </location>
</feature>
<dbReference type="EMBL" id="AGZS01000006">
    <property type="protein sequence ID" value="EJD64683.1"/>
    <property type="molecule type" value="Genomic_DNA"/>
</dbReference>
<feature type="transmembrane region" description="Helical" evidence="2">
    <location>
        <begin position="296"/>
        <end position="315"/>
    </location>
</feature>
<feature type="transmembrane region" description="Helical" evidence="2">
    <location>
        <begin position="117"/>
        <end position="135"/>
    </location>
</feature>
<evidence type="ECO:0000259" key="3">
    <source>
        <dbReference type="Pfam" id="PF04024"/>
    </source>
</evidence>
<dbReference type="Proteomes" id="UP000006415">
    <property type="component" value="Unassembled WGS sequence"/>
</dbReference>
<keyword evidence="5" id="KW-1185">Reference proteome</keyword>
<keyword evidence="2" id="KW-0812">Transmembrane</keyword>
<comment type="caution">
    <text evidence="4">The sequence shown here is derived from an EMBL/GenBank/DDBJ whole genome shotgun (WGS) entry which is preliminary data.</text>
</comment>
<protein>
    <recommendedName>
        <fullName evidence="3">Phage shock protein PspC N-terminal domain-containing protein</fullName>
    </recommendedName>
</protein>
<dbReference type="SUPFAM" id="SSF103473">
    <property type="entry name" value="MFS general substrate transporter"/>
    <property type="match status" value="1"/>
</dbReference>
<feature type="transmembrane region" description="Helical" evidence="2">
    <location>
        <begin position="141"/>
        <end position="158"/>
    </location>
</feature>
<keyword evidence="2" id="KW-0472">Membrane</keyword>
<feature type="domain" description="Phage shock protein PspC N-terminal" evidence="3">
    <location>
        <begin position="45"/>
        <end position="98"/>
    </location>
</feature>